<accession>A0A8S0VX86</accession>
<proteinExistence type="predicted"/>
<keyword evidence="2" id="KW-1185">Reference proteome</keyword>
<evidence type="ECO:0000313" key="2">
    <source>
        <dbReference type="Proteomes" id="UP000467700"/>
    </source>
</evidence>
<protein>
    <submittedName>
        <fullName evidence="1">Uncharacterized protein</fullName>
    </submittedName>
</protein>
<dbReference type="AlphaFoldDB" id="A0A8S0VX86"/>
<organism evidence="1 2">
    <name type="scientific">Cyclocybe aegerita</name>
    <name type="common">Black poplar mushroom</name>
    <name type="synonym">Agrocybe aegerita</name>
    <dbReference type="NCBI Taxonomy" id="1973307"/>
    <lineage>
        <taxon>Eukaryota</taxon>
        <taxon>Fungi</taxon>
        <taxon>Dikarya</taxon>
        <taxon>Basidiomycota</taxon>
        <taxon>Agaricomycotina</taxon>
        <taxon>Agaricomycetes</taxon>
        <taxon>Agaricomycetidae</taxon>
        <taxon>Agaricales</taxon>
        <taxon>Agaricineae</taxon>
        <taxon>Bolbitiaceae</taxon>
        <taxon>Cyclocybe</taxon>
    </lineage>
</organism>
<gene>
    <name evidence="1" type="ORF">AAE3_LOCUS2700</name>
</gene>
<dbReference type="EMBL" id="CACVBS010000029">
    <property type="protein sequence ID" value="CAA7260341.1"/>
    <property type="molecule type" value="Genomic_DNA"/>
</dbReference>
<reference evidence="1 2" key="1">
    <citation type="submission" date="2020-01" db="EMBL/GenBank/DDBJ databases">
        <authorList>
            <person name="Gupta K D."/>
        </authorList>
    </citation>
    <scope>NUCLEOTIDE SEQUENCE [LARGE SCALE GENOMIC DNA]</scope>
</reference>
<sequence>MDPVEWGPRIQISPIRLVTPIETPIVHDLKLSTSEKPTFPDRQCPFGWTTHNHSCSTTPVNSPLYSAMQQYLVATFGSESLLETLACGKLAQKSSSPFCILARPVRHRIAVTNEQREFNFGDAPSVLDRLTSYSYESLARYLITHFPNLDHHLDGVEEEAMARLLV</sequence>
<name>A0A8S0VX86_CYCAE</name>
<evidence type="ECO:0000313" key="1">
    <source>
        <dbReference type="EMBL" id="CAA7260341.1"/>
    </source>
</evidence>
<dbReference type="Proteomes" id="UP000467700">
    <property type="component" value="Unassembled WGS sequence"/>
</dbReference>
<comment type="caution">
    <text evidence="1">The sequence shown here is derived from an EMBL/GenBank/DDBJ whole genome shotgun (WGS) entry which is preliminary data.</text>
</comment>